<reference evidence="1" key="1">
    <citation type="journal article" date="2021" name="Proc. Natl. Acad. Sci. U.S.A.">
        <title>A Catalog of Tens of Thousands of Viruses from Human Metagenomes Reveals Hidden Associations with Chronic Diseases.</title>
        <authorList>
            <person name="Tisza M.J."/>
            <person name="Buck C.B."/>
        </authorList>
    </citation>
    <scope>NUCLEOTIDE SEQUENCE</scope>
    <source>
        <strain evidence="1">CtKcB20</strain>
    </source>
</reference>
<evidence type="ECO:0000313" key="1">
    <source>
        <dbReference type="EMBL" id="DAD70724.1"/>
    </source>
</evidence>
<proteinExistence type="predicted"/>
<protein>
    <submittedName>
        <fullName evidence="1">Uncharacterized protein</fullName>
    </submittedName>
</protein>
<accession>A0A8S5LKW1</accession>
<name>A0A8S5LKW1_9CAUD</name>
<organism evidence="1">
    <name type="scientific">Siphoviridae sp. ctKcB20</name>
    <dbReference type="NCBI Taxonomy" id="2827568"/>
    <lineage>
        <taxon>Viruses</taxon>
        <taxon>Duplodnaviria</taxon>
        <taxon>Heunggongvirae</taxon>
        <taxon>Uroviricota</taxon>
        <taxon>Caudoviricetes</taxon>
    </lineage>
</organism>
<sequence>MRIVIYIIYVHDDIDVSAYEYVSVYAHGYVNVSVD</sequence>
<dbReference type="EMBL" id="BK015870">
    <property type="protein sequence ID" value="DAD70724.1"/>
    <property type="molecule type" value="Genomic_DNA"/>
</dbReference>